<dbReference type="Gene3D" id="3.40.33.10">
    <property type="entry name" value="CAP"/>
    <property type="match status" value="1"/>
</dbReference>
<dbReference type="SMART" id="SM00198">
    <property type="entry name" value="SCP"/>
    <property type="match status" value="1"/>
</dbReference>
<comment type="caution">
    <text evidence="2">The sequence shown here is derived from an EMBL/GenBank/DDBJ whole genome shotgun (WGS) entry which is preliminary data.</text>
</comment>
<dbReference type="GO" id="GO:0005634">
    <property type="term" value="C:nucleus"/>
    <property type="evidence" value="ECO:0007669"/>
    <property type="project" value="TreeGrafter"/>
</dbReference>
<dbReference type="PANTHER" id="PTHR10015">
    <property type="entry name" value="HEAT SHOCK TRANSCRIPTION FACTOR"/>
    <property type="match status" value="1"/>
</dbReference>
<evidence type="ECO:0000313" key="3">
    <source>
        <dbReference type="Proteomes" id="UP001085076"/>
    </source>
</evidence>
<evidence type="ECO:0000259" key="1">
    <source>
        <dbReference type="SMART" id="SM00198"/>
    </source>
</evidence>
<dbReference type="InterPro" id="IPR014044">
    <property type="entry name" value="CAP_dom"/>
</dbReference>
<dbReference type="Pfam" id="PF00188">
    <property type="entry name" value="CAP"/>
    <property type="match status" value="1"/>
</dbReference>
<name>A0A9D5D6P3_9LILI</name>
<dbReference type="GO" id="GO:0003700">
    <property type="term" value="F:DNA-binding transcription factor activity"/>
    <property type="evidence" value="ECO:0007669"/>
    <property type="project" value="TreeGrafter"/>
</dbReference>
<feature type="domain" description="SCP" evidence="1">
    <location>
        <begin position="360"/>
        <end position="467"/>
    </location>
</feature>
<organism evidence="2 3">
    <name type="scientific">Dioscorea zingiberensis</name>
    <dbReference type="NCBI Taxonomy" id="325984"/>
    <lineage>
        <taxon>Eukaryota</taxon>
        <taxon>Viridiplantae</taxon>
        <taxon>Streptophyta</taxon>
        <taxon>Embryophyta</taxon>
        <taxon>Tracheophyta</taxon>
        <taxon>Spermatophyta</taxon>
        <taxon>Magnoliopsida</taxon>
        <taxon>Liliopsida</taxon>
        <taxon>Dioscoreales</taxon>
        <taxon>Dioscoreaceae</taxon>
        <taxon>Dioscorea</taxon>
    </lineage>
</organism>
<accession>A0A9D5D6P3</accession>
<dbReference type="OrthoDB" id="60033at2759"/>
<dbReference type="Proteomes" id="UP001085076">
    <property type="component" value="Miscellaneous, Linkage group lg01"/>
</dbReference>
<evidence type="ECO:0000313" key="2">
    <source>
        <dbReference type="EMBL" id="KAJ0986345.1"/>
    </source>
</evidence>
<dbReference type="AlphaFoldDB" id="A0A9D5D6P3"/>
<dbReference type="SUPFAM" id="SSF55797">
    <property type="entry name" value="PR-1-like"/>
    <property type="match status" value="1"/>
</dbReference>
<protein>
    <recommendedName>
        <fullName evidence="1">SCP domain-containing protein</fullName>
    </recommendedName>
</protein>
<proteinExistence type="predicted"/>
<gene>
    <name evidence="2" type="ORF">J5N97_004701</name>
</gene>
<sequence length="504" mass="57629">MIEVVYMVWYQGFRKIVPERWEFANEEFVRGQRHLLKNIHRRKAVHSLSLHHNASVPLSEDEKHELEEEIDRLKHDKQIIVFELQKHTVQQHGMESLMQVLEERLHIMEQRQKDIVAFLAKVVETPGCVPDLFNQSSLHHKKRRLPKIDYFFEESNNEEKQILSFPAVKMEQEDIGSMQRFDTELFDNMEASISSLEAFFCNVSEASGEDLWNDDRMLCQPSFIIPTKTNALSSEEANVNRVENMVGEANLSANQSTRTEISTLPTSGNDAFWEQFLSETPGSSESKDAEQKKSIENMIEKNMWWRETNVEHLTEQMIFLILFHLLLALTSSTSTRQSKVHHHSPEANAAAPRRALSSADTITAFLNPQNAVRAKLRLPPLQWSNKLVMFAKWYANQRRGDCALIHSTSDYGENLFWGQGNRWKISDAIAAWAAEQTYYNYGANTCSPGADCTLHYTPDGVEGQRRGWGVLRPSATMETPSLSATMILMAMSLVAGLTELSGYC</sequence>
<dbReference type="InterPro" id="IPR035940">
    <property type="entry name" value="CAP_sf"/>
</dbReference>
<dbReference type="PANTHER" id="PTHR10015:SF445">
    <property type="entry name" value="HEAT STRESS TRANSCRIPTION FACTOR A-4B-LIKE"/>
    <property type="match status" value="1"/>
</dbReference>
<dbReference type="GO" id="GO:0034605">
    <property type="term" value="P:cellular response to heat"/>
    <property type="evidence" value="ECO:0007669"/>
    <property type="project" value="TreeGrafter"/>
</dbReference>
<dbReference type="EMBL" id="JAGGNH010000001">
    <property type="protein sequence ID" value="KAJ0986345.1"/>
    <property type="molecule type" value="Genomic_DNA"/>
</dbReference>
<keyword evidence="3" id="KW-1185">Reference proteome</keyword>
<reference evidence="2" key="1">
    <citation type="submission" date="2021-03" db="EMBL/GenBank/DDBJ databases">
        <authorList>
            <person name="Li Z."/>
            <person name="Yang C."/>
        </authorList>
    </citation>
    <scope>NUCLEOTIDE SEQUENCE</scope>
    <source>
        <strain evidence="2">Dzin_1.0</strain>
        <tissue evidence="2">Leaf</tissue>
    </source>
</reference>
<dbReference type="GO" id="GO:0000978">
    <property type="term" value="F:RNA polymerase II cis-regulatory region sequence-specific DNA binding"/>
    <property type="evidence" value="ECO:0007669"/>
    <property type="project" value="TreeGrafter"/>
</dbReference>
<reference evidence="2" key="2">
    <citation type="journal article" date="2022" name="Hortic Res">
        <title>The genome of Dioscorea zingiberensis sheds light on the biosynthesis, origin and evolution of the medicinally important diosgenin saponins.</title>
        <authorList>
            <person name="Li Y."/>
            <person name="Tan C."/>
            <person name="Li Z."/>
            <person name="Guo J."/>
            <person name="Li S."/>
            <person name="Chen X."/>
            <person name="Wang C."/>
            <person name="Dai X."/>
            <person name="Yang H."/>
            <person name="Song W."/>
            <person name="Hou L."/>
            <person name="Xu J."/>
            <person name="Tong Z."/>
            <person name="Xu A."/>
            <person name="Yuan X."/>
            <person name="Wang W."/>
            <person name="Yang Q."/>
            <person name="Chen L."/>
            <person name="Sun Z."/>
            <person name="Wang K."/>
            <person name="Pan B."/>
            <person name="Chen J."/>
            <person name="Bao Y."/>
            <person name="Liu F."/>
            <person name="Qi X."/>
            <person name="Gang D.R."/>
            <person name="Wen J."/>
            <person name="Li J."/>
        </authorList>
    </citation>
    <scope>NUCLEOTIDE SEQUENCE</scope>
    <source>
        <strain evidence="2">Dzin_1.0</strain>
    </source>
</reference>
<dbReference type="GO" id="GO:0006357">
    <property type="term" value="P:regulation of transcription by RNA polymerase II"/>
    <property type="evidence" value="ECO:0007669"/>
    <property type="project" value="TreeGrafter"/>
</dbReference>